<dbReference type="CDD" id="cd12153">
    <property type="entry name" value="F1-ATPase_epsilon"/>
    <property type="match status" value="1"/>
</dbReference>
<dbReference type="PANTHER" id="PTHR12448:SF0">
    <property type="entry name" value="ATP SYNTHASE SUBUNIT EPSILON, MITOCHONDRIAL"/>
    <property type="match status" value="1"/>
</dbReference>
<protein>
    <submittedName>
        <fullName evidence="2">Mitochondrial ATP synthase subunit epsilon domain-containing protein</fullName>
    </submittedName>
</protein>
<dbReference type="Pfam" id="PF04627">
    <property type="entry name" value="ATP-synt_Eps"/>
    <property type="match status" value="1"/>
</dbReference>
<name>A0A2T2NRV9_CORCC</name>
<evidence type="ECO:0000313" key="2">
    <source>
        <dbReference type="EMBL" id="PSN68171.1"/>
    </source>
</evidence>
<gene>
    <name evidence="2" type="ORF">BS50DRAFT_573132</name>
</gene>
<dbReference type="GO" id="GO:0046933">
    <property type="term" value="F:proton-transporting ATP synthase activity, rotational mechanism"/>
    <property type="evidence" value="ECO:0007669"/>
    <property type="project" value="InterPro"/>
</dbReference>
<evidence type="ECO:0000256" key="1">
    <source>
        <dbReference type="ARBA" id="ARBA00009502"/>
    </source>
</evidence>
<dbReference type="GO" id="GO:0045259">
    <property type="term" value="C:proton-transporting ATP synthase complex"/>
    <property type="evidence" value="ECO:0007669"/>
    <property type="project" value="InterPro"/>
</dbReference>
<keyword evidence="3" id="KW-1185">Reference proteome</keyword>
<dbReference type="Proteomes" id="UP000240883">
    <property type="component" value="Unassembled WGS sequence"/>
</dbReference>
<dbReference type="STRING" id="1448308.A0A2T2NRV9"/>
<dbReference type="AlphaFoldDB" id="A0A2T2NRV9"/>
<evidence type="ECO:0000313" key="3">
    <source>
        <dbReference type="Proteomes" id="UP000240883"/>
    </source>
</evidence>
<organism evidence="2 3">
    <name type="scientific">Corynespora cassiicola Philippines</name>
    <dbReference type="NCBI Taxonomy" id="1448308"/>
    <lineage>
        <taxon>Eukaryota</taxon>
        <taxon>Fungi</taxon>
        <taxon>Dikarya</taxon>
        <taxon>Ascomycota</taxon>
        <taxon>Pezizomycotina</taxon>
        <taxon>Dothideomycetes</taxon>
        <taxon>Pleosporomycetidae</taxon>
        <taxon>Pleosporales</taxon>
        <taxon>Corynesporascaceae</taxon>
        <taxon>Corynespora</taxon>
    </lineage>
</organism>
<sequence length="50" mass="5858">MAFAWKAAGLTYNRYIAVASRAVRRSLKEDKRLAAERRGESELRFARWEV</sequence>
<dbReference type="InterPro" id="IPR006721">
    <property type="entry name" value="ATP_synth_F1_esu_mt"/>
</dbReference>
<dbReference type="SUPFAM" id="SSF48690">
    <property type="entry name" value="Epsilon subunit of mitochondrial F1F0-ATP synthase"/>
    <property type="match status" value="1"/>
</dbReference>
<proteinExistence type="inferred from homology"/>
<feature type="non-terminal residue" evidence="2">
    <location>
        <position position="50"/>
    </location>
</feature>
<dbReference type="PANTHER" id="PTHR12448">
    <property type="entry name" value="ATP SYNTHASE EPSILON CHAIN, MITOCHONDRIAL"/>
    <property type="match status" value="1"/>
</dbReference>
<dbReference type="Gene3D" id="1.10.1620.20">
    <property type="entry name" value="ATP synthase, F1 complex, epsilon subunit superfamily, mitochondrial"/>
    <property type="match status" value="1"/>
</dbReference>
<reference evidence="2 3" key="1">
    <citation type="journal article" date="2018" name="Front. Microbiol.">
        <title>Genome-Wide Analysis of Corynespora cassiicola Leaf Fall Disease Putative Effectors.</title>
        <authorList>
            <person name="Lopez D."/>
            <person name="Ribeiro S."/>
            <person name="Label P."/>
            <person name="Fumanal B."/>
            <person name="Venisse J.S."/>
            <person name="Kohler A."/>
            <person name="de Oliveira R.R."/>
            <person name="Labutti K."/>
            <person name="Lipzen A."/>
            <person name="Lail K."/>
            <person name="Bauer D."/>
            <person name="Ohm R.A."/>
            <person name="Barry K.W."/>
            <person name="Spatafora J."/>
            <person name="Grigoriev I.V."/>
            <person name="Martin F.M."/>
            <person name="Pujade-Renaud V."/>
        </authorList>
    </citation>
    <scope>NUCLEOTIDE SEQUENCE [LARGE SCALE GENOMIC DNA]</scope>
    <source>
        <strain evidence="2 3">Philippines</strain>
    </source>
</reference>
<dbReference type="InterPro" id="IPR036742">
    <property type="entry name" value="ATP_synth_F1_esu_sf_mt"/>
</dbReference>
<dbReference type="GO" id="GO:0042776">
    <property type="term" value="P:proton motive force-driven mitochondrial ATP synthesis"/>
    <property type="evidence" value="ECO:0007669"/>
    <property type="project" value="TreeGrafter"/>
</dbReference>
<accession>A0A2T2NRV9</accession>
<dbReference type="EMBL" id="KZ678134">
    <property type="protein sequence ID" value="PSN68171.1"/>
    <property type="molecule type" value="Genomic_DNA"/>
</dbReference>
<comment type="similarity">
    <text evidence="1">Belongs to the eukaryotic ATPase epsilon family.</text>
</comment>
<dbReference type="OrthoDB" id="269124at2759"/>
<dbReference type="GO" id="GO:0005743">
    <property type="term" value="C:mitochondrial inner membrane"/>
    <property type="evidence" value="ECO:0007669"/>
    <property type="project" value="InterPro"/>
</dbReference>